<feature type="transmembrane region" description="Helical" evidence="1">
    <location>
        <begin position="236"/>
        <end position="267"/>
    </location>
</feature>
<reference evidence="2 3" key="1">
    <citation type="journal article" date="2018" name="Mol. Plant">
        <title>The genome of Artemisia annua provides insight into the evolution of Asteraceae family and artemisinin biosynthesis.</title>
        <authorList>
            <person name="Shen Q."/>
            <person name="Zhang L."/>
            <person name="Liao Z."/>
            <person name="Wang S."/>
            <person name="Yan T."/>
            <person name="Shi P."/>
            <person name="Liu M."/>
            <person name="Fu X."/>
            <person name="Pan Q."/>
            <person name="Wang Y."/>
            <person name="Lv Z."/>
            <person name="Lu X."/>
            <person name="Zhang F."/>
            <person name="Jiang W."/>
            <person name="Ma Y."/>
            <person name="Chen M."/>
            <person name="Hao X."/>
            <person name="Li L."/>
            <person name="Tang Y."/>
            <person name="Lv G."/>
            <person name="Zhou Y."/>
            <person name="Sun X."/>
            <person name="Brodelius P.E."/>
            <person name="Rose J.K.C."/>
            <person name="Tang K."/>
        </authorList>
    </citation>
    <scope>NUCLEOTIDE SEQUENCE [LARGE SCALE GENOMIC DNA]</scope>
    <source>
        <strain evidence="3">cv. Huhao1</strain>
        <tissue evidence="2">Leaf</tissue>
    </source>
</reference>
<keyword evidence="1" id="KW-0812">Transmembrane</keyword>
<feature type="transmembrane region" description="Helical" evidence="1">
    <location>
        <begin position="12"/>
        <end position="34"/>
    </location>
</feature>
<proteinExistence type="predicted"/>
<name>A0A2U1QKV5_ARTAN</name>
<feature type="transmembrane region" description="Helical" evidence="1">
    <location>
        <begin position="74"/>
        <end position="94"/>
    </location>
</feature>
<dbReference type="PANTHER" id="PTHR31133:SF2">
    <property type="entry name" value="EXPRESSED PROTEIN"/>
    <property type="match status" value="1"/>
</dbReference>
<feature type="transmembrane region" description="Helical" evidence="1">
    <location>
        <begin position="185"/>
        <end position="216"/>
    </location>
</feature>
<evidence type="ECO:0008006" key="4">
    <source>
        <dbReference type="Google" id="ProtNLM"/>
    </source>
</evidence>
<dbReference type="Proteomes" id="UP000245207">
    <property type="component" value="Unassembled WGS sequence"/>
</dbReference>
<organism evidence="2 3">
    <name type="scientific">Artemisia annua</name>
    <name type="common">Sweet wormwood</name>
    <dbReference type="NCBI Taxonomy" id="35608"/>
    <lineage>
        <taxon>Eukaryota</taxon>
        <taxon>Viridiplantae</taxon>
        <taxon>Streptophyta</taxon>
        <taxon>Embryophyta</taxon>
        <taxon>Tracheophyta</taxon>
        <taxon>Spermatophyta</taxon>
        <taxon>Magnoliopsida</taxon>
        <taxon>eudicotyledons</taxon>
        <taxon>Gunneridae</taxon>
        <taxon>Pentapetalae</taxon>
        <taxon>asterids</taxon>
        <taxon>campanulids</taxon>
        <taxon>Asterales</taxon>
        <taxon>Asteraceae</taxon>
        <taxon>Asteroideae</taxon>
        <taxon>Anthemideae</taxon>
        <taxon>Artemisiinae</taxon>
        <taxon>Artemisia</taxon>
    </lineage>
</organism>
<dbReference type="InterPro" id="IPR040229">
    <property type="entry name" value="At3g27390-like"/>
</dbReference>
<evidence type="ECO:0000313" key="3">
    <source>
        <dbReference type="Proteomes" id="UP000245207"/>
    </source>
</evidence>
<accession>A0A2U1QKV5</accession>
<dbReference type="STRING" id="35608.A0A2U1QKV5"/>
<sequence>MKVPIGFIAKLWSFISFLPFFILLLCLGILKGVIIGPAVVVIMVVGNSSVAIGLWLAHIFWTYYCVLKTKRVGWVLKMVTVLLLPLPLVLWPAVAIIGSLLGGVGFGFFAPLIATFEVIGTDHKDKCFHCFVDGCYSTLETSCTVVRDFTDICFHSYFSFMDDLSEEMPADEKPIDISLSKLPKCLFVIPIAIVVDVPLITTVAICKSPYMLIIGWKRLLEDLIGREGPFLETVCVPFAGLAILLWPLAVGGAVIAATISSFGLALYSAMVVHQEDSVKFGLAYIVAVISLFDEYTNDMLYLREGSCFPRPRYRENMKTSDGLDRMASIGNDFKNVAENIRGSRLVSQRSKTLKQAIQQYTPVQVWDWLFKSCQVNGRILFRDGLIDVKDIEECIVKGRCKKLAIKLPAWSILQCLFASAKSESSGLVISDEVELTRTNLPRDKVFEWFIGPLLVMKEQIKGLQLSEEEELCLRKLVMKYENVKPEDWDDSGFPSKDHVRRAQLQAIIRRLQGIVGSMSRMPTFRRKFKNLVKVLYLEALQAGIIATPPQGGGLKRRLSGQGSIGKAGVNHLAVNKEEILNDTQVPEDVV</sequence>
<protein>
    <recommendedName>
        <fullName evidence="4">Steroid nuclear receptor ligand-binding</fullName>
    </recommendedName>
</protein>
<dbReference type="AlphaFoldDB" id="A0A2U1QKV5"/>
<evidence type="ECO:0000313" key="2">
    <source>
        <dbReference type="EMBL" id="PWA98587.1"/>
    </source>
</evidence>
<keyword evidence="3" id="KW-1185">Reference proteome</keyword>
<dbReference type="EMBL" id="PKPP01000059">
    <property type="protein sequence ID" value="PWA98587.1"/>
    <property type="molecule type" value="Genomic_DNA"/>
</dbReference>
<evidence type="ECO:0000256" key="1">
    <source>
        <dbReference type="SAM" id="Phobius"/>
    </source>
</evidence>
<dbReference type="PANTHER" id="PTHR31133">
    <property type="entry name" value="MEMBRANE PROTEIN"/>
    <property type="match status" value="1"/>
</dbReference>
<comment type="caution">
    <text evidence="2">The sequence shown here is derived from an EMBL/GenBank/DDBJ whole genome shotgun (WGS) entry which is preliminary data.</text>
</comment>
<dbReference type="GO" id="GO:0010228">
    <property type="term" value="P:vegetative to reproductive phase transition of meristem"/>
    <property type="evidence" value="ECO:0007669"/>
    <property type="project" value="TreeGrafter"/>
</dbReference>
<feature type="transmembrane region" description="Helical" evidence="1">
    <location>
        <begin position="40"/>
        <end position="67"/>
    </location>
</feature>
<gene>
    <name evidence="2" type="ORF">CTI12_AA017100</name>
</gene>
<keyword evidence="1" id="KW-0472">Membrane</keyword>
<keyword evidence="1" id="KW-1133">Transmembrane helix</keyword>
<dbReference type="OrthoDB" id="1932537at2759"/>
<feature type="transmembrane region" description="Helical" evidence="1">
    <location>
        <begin position="100"/>
        <end position="119"/>
    </location>
</feature>